<evidence type="ECO:0000256" key="4">
    <source>
        <dbReference type="ARBA" id="ARBA00022741"/>
    </source>
</evidence>
<evidence type="ECO:0000313" key="11">
    <source>
        <dbReference type="EMBL" id="KIK51259.1"/>
    </source>
</evidence>
<dbReference type="InterPro" id="IPR050634">
    <property type="entry name" value="DNA_Topoisomerase_II"/>
</dbReference>
<dbReference type="EC" id="5.6.2.2" evidence="3"/>
<reference evidence="11 12" key="1">
    <citation type="submission" date="2014-04" db="EMBL/GenBank/DDBJ databases">
        <title>Evolutionary Origins and Diversification of the Mycorrhizal Mutualists.</title>
        <authorList>
            <consortium name="DOE Joint Genome Institute"/>
            <consortium name="Mycorrhizal Genomics Consortium"/>
            <person name="Kohler A."/>
            <person name="Kuo A."/>
            <person name="Nagy L.G."/>
            <person name="Floudas D."/>
            <person name="Copeland A."/>
            <person name="Barry K.W."/>
            <person name="Cichocki N."/>
            <person name="Veneault-Fourrey C."/>
            <person name="LaButti K."/>
            <person name="Lindquist E.A."/>
            <person name="Lipzen A."/>
            <person name="Lundell T."/>
            <person name="Morin E."/>
            <person name="Murat C."/>
            <person name="Riley R."/>
            <person name="Ohm R."/>
            <person name="Sun H."/>
            <person name="Tunlid A."/>
            <person name="Henrissat B."/>
            <person name="Grigoriev I.V."/>
            <person name="Hibbett D.S."/>
            <person name="Martin F."/>
        </authorList>
    </citation>
    <scope>NUCLEOTIDE SEQUENCE [LARGE SCALE GENOMIC DNA]</scope>
    <source>
        <strain evidence="11 12">FD-317 M1</strain>
    </source>
</reference>
<dbReference type="PRINTS" id="PR00418">
    <property type="entry name" value="TPI2FAMILY"/>
</dbReference>
<evidence type="ECO:0000256" key="3">
    <source>
        <dbReference type="ARBA" id="ARBA00012895"/>
    </source>
</evidence>
<dbReference type="PANTHER" id="PTHR10169:SF38">
    <property type="entry name" value="DNA TOPOISOMERASE 2"/>
    <property type="match status" value="1"/>
</dbReference>
<dbReference type="GO" id="GO:0006265">
    <property type="term" value="P:DNA topological change"/>
    <property type="evidence" value="ECO:0007669"/>
    <property type="project" value="InterPro"/>
</dbReference>
<dbReference type="PANTHER" id="PTHR10169">
    <property type="entry name" value="DNA TOPOISOMERASE/GYRASE"/>
    <property type="match status" value="1"/>
</dbReference>
<accession>A0A0D0BNX1</accession>
<proteinExistence type="predicted"/>
<dbReference type="InterPro" id="IPR013759">
    <property type="entry name" value="Topo_IIA_B_C"/>
</dbReference>
<dbReference type="Gene3D" id="3.30.1360.40">
    <property type="match status" value="1"/>
</dbReference>
<dbReference type="OrthoDB" id="276498at2759"/>
<dbReference type="InterPro" id="IPR013760">
    <property type="entry name" value="Topo_IIA-like_dom_sf"/>
</dbReference>
<keyword evidence="12" id="KW-1185">Reference proteome</keyword>
<dbReference type="InterPro" id="IPR031660">
    <property type="entry name" value="TOPRIM_C"/>
</dbReference>
<dbReference type="Pfam" id="PF00521">
    <property type="entry name" value="DNA_topoisoIV"/>
    <property type="match status" value="2"/>
</dbReference>
<keyword evidence="5" id="KW-0067">ATP-binding</keyword>
<dbReference type="GO" id="GO:0000712">
    <property type="term" value="P:resolution of meiotic recombination intermediates"/>
    <property type="evidence" value="ECO:0007669"/>
    <property type="project" value="TreeGrafter"/>
</dbReference>
<evidence type="ECO:0000256" key="8">
    <source>
        <dbReference type="ARBA" id="ARBA00023235"/>
    </source>
</evidence>
<dbReference type="GO" id="GO:0003918">
    <property type="term" value="F:DNA topoisomerase type II (double strand cut, ATP-hydrolyzing) activity"/>
    <property type="evidence" value="ECO:0007669"/>
    <property type="project" value="UniProtKB-EC"/>
</dbReference>
<evidence type="ECO:0000313" key="12">
    <source>
        <dbReference type="Proteomes" id="UP000053593"/>
    </source>
</evidence>
<dbReference type="EMBL" id="KN834868">
    <property type="protein sequence ID" value="KIK51259.1"/>
    <property type="molecule type" value="Genomic_DNA"/>
</dbReference>
<dbReference type="AlphaFoldDB" id="A0A0D0BNX1"/>
<feature type="domain" description="Topo IIA-type catalytic" evidence="10">
    <location>
        <begin position="150"/>
        <end position="379"/>
    </location>
</feature>
<comment type="caution">
    <text evidence="9">Lacks conserved residue(s) required for the propagation of feature annotation.</text>
</comment>
<evidence type="ECO:0000256" key="2">
    <source>
        <dbReference type="ARBA" id="ARBA00001946"/>
    </source>
</evidence>
<dbReference type="Pfam" id="PF16898">
    <property type="entry name" value="TOPRIM_C"/>
    <property type="match status" value="1"/>
</dbReference>
<gene>
    <name evidence="11" type="ORF">GYMLUDRAFT_982397</name>
</gene>
<evidence type="ECO:0000256" key="9">
    <source>
        <dbReference type="PROSITE-ProRule" id="PRU01384"/>
    </source>
</evidence>
<dbReference type="HOGENOM" id="CLU_729685_0_0_1"/>
<dbReference type="SMART" id="SM00434">
    <property type="entry name" value="TOP4c"/>
    <property type="match status" value="1"/>
</dbReference>
<comment type="cofactor">
    <cofactor evidence="2">
        <name>Mg(2+)</name>
        <dbReference type="ChEBI" id="CHEBI:18420"/>
    </cofactor>
</comment>
<dbReference type="PROSITE" id="PS52040">
    <property type="entry name" value="TOPO_IIA"/>
    <property type="match status" value="1"/>
</dbReference>
<dbReference type="InterPro" id="IPR001154">
    <property type="entry name" value="TopoII_euk"/>
</dbReference>
<name>A0A0D0BNX1_9AGAR</name>
<dbReference type="SUPFAM" id="SSF56719">
    <property type="entry name" value="Type II DNA topoisomerase"/>
    <property type="match status" value="1"/>
</dbReference>
<protein>
    <recommendedName>
        <fullName evidence="3">DNA topoisomerase (ATP-hydrolyzing)</fullName>
        <ecNumber evidence="3">5.6.2.2</ecNumber>
    </recommendedName>
</protein>
<keyword evidence="6" id="KW-0799">Topoisomerase</keyword>
<evidence type="ECO:0000256" key="7">
    <source>
        <dbReference type="ARBA" id="ARBA00023125"/>
    </source>
</evidence>
<evidence type="ECO:0000256" key="6">
    <source>
        <dbReference type="ARBA" id="ARBA00023029"/>
    </source>
</evidence>
<evidence type="ECO:0000259" key="10">
    <source>
        <dbReference type="PROSITE" id="PS52040"/>
    </source>
</evidence>
<evidence type="ECO:0000256" key="1">
    <source>
        <dbReference type="ARBA" id="ARBA00000185"/>
    </source>
</evidence>
<comment type="catalytic activity">
    <reaction evidence="1">
        <text>ATP-dependent breakage, passage and rejoining of double-stranded DNA.</text>
        <dbReference type="EC" id="5.6.2.2"/>
    </reaction>
</comment>
<dbReference type="PRINTS" id="PR01158">
    <property type="entry name" value="TOPISMRASEII"/>
</dbReference>
<dbReference type="Gene3D" id="3.30.1490.30">
    <property type="match status" value="1"/>
</dbReference>
<dbReference type="GO" id="GO:0005634">
    <property type="term" value="C:nucleus"/>
    <property type="evidence" value="ECO:0007669"/>
    <property type="project" value="TreeGrafter"/>
</dbReference>
<dbReference type="InterPro" id="IPR002205">
    <property type="entry name" value="Topo_IIA_dom_A"/>
</dbReference>
<dbReference type="Gene3D" id="3.90.199.10">
    <property type="entry name" value="Topoisomerase II, domain 5"/>
    <property type="match status" value="1"/>
</dbReference>
<keyword evidence="8" id="KW-0413">Isomerase</keyword>
<sequence length="379" mass="43571">MIMTDQDHNGSHIKGLLINFLDHFYPSLLEVPDFLVEFVMPIVRVLKGKQHKDFFTILEYEQWLKDTPGADKWESKYFKGLGTSTDADACGYFSDMAKHEGDRELIKLAFSKKKADDRKEWLRQFKEIPYSEFVHKELILFSMADNVRSIPSVADGLKPGQRKIIWACFKRNLKKEIKGHATHCDMSLTQTIVALAQDFVSSNNLNLMFPSGQFRMRDQGGKDHASGSCSHGAHQQGLRYRNYFNPIDIVLNIHGGEDSKAKLSKPRKTKITKLPIHKWTQTFKGELEAMMTGGKKTDGSVKNYQEHHANENIHFVVQMDAKEVAKAEEKGLLEYFKLISKVSTSNMICFNLEGKIRKYKSPEVILEEFYPSQLSYYQK</sequence>
<dbReference type="GO" id="GO:0005524">
    <property type="term" value="F:ATP binding"/>
    <property type="evidence" value="ECO:0007669"/>
    <property type="project" value="UniProtKB-KW"/>
</dbReference>
<dbReference type="GO" id="GO:0000819">
    <property type="term" value="P:sister chromatid segregation"/>
    <property type="evidence" value="ECO:0007669"/>
    <property type="project" value="TreeGrafter"/>
</dbReference>
<dbReference type="InterPro" id="IPR013758">
    <property type="entry name" value="Topo_IIA_A/C_ab"/>
</dbReference>
<dbReference type="Gene3D" id="3.40.50.670">
    <property type="match status" value="1"/>
</dbReference>
<keyword evidence="7 9" id="KW-0238">DNA-binding</keyword>
<dbReference type="Proteomes" id="UP000053593">
    <property type="component" value="Unassembled WGS sequence"/>
</dbReference>
<organism evidence="11 12">
    <name type="scientific">Collybiopsis luxurians FD-317 M1</name>
    <dbReference type="NCBI Taxonomy" id="944289"/>
    <lineage>
        <taxon>Eukaryota</taxon>
        <taxon>Fungi</taxon>
        <taxon>Dikarya</taxon>
        <taxon>Basidiomycota</taxon>
        <taxon>Agaricomycotina</taxon>
        <taxon>Agaricomycetes</taxon>
        <taxon>Agaricomycetidae</taxon>
        <taxon>Agaricales</taxon>
        <taxon>Marasmiineae</taxon>
        <taxon>Omphalotaceae</taxon>
        <taxon>Collybiopsis</taxon>
        <taxon>Collybiopsis luxurians</taxon>
    </lineage>
</organism>
<evidence type="ECO:0000256" key="5">
    <source>
        <dbReference type="ARBA" id="ARBA00022840"/>
    </source>
</evidence>
<dbReference type="GO" id="GO:0003677">
    <property type="term" value="F:DNA binding"/>
    <property type="evidence" value="ECO:0007669"/>
    <property type="project" value="UniProtKB-UniRule"/>
</dbReference>
<keyword evidence="4" id="KW-0547">Nucleotide-binding</keyword>